<dbReference type="EMBL" id="BMAW01130387">
    <property type="protein sequence ID" value="GFU34906.1"/>
    <property type="molecule type" value="Genomic_DNA"/>
</dbReference>
<comment type="caution">
    <text evidence="1">The sequence shown here is derived from an EMBL/GenBank/DDBJ whole genome shotgun (WGS) entry which is preliminary data.</text>
</comment>
<evidence type="ECO:0000313" key="2">
    <source>
        <dbReference type="Proteomes" id="UP000887013"/>
    </source>
</evidence>
<keyword evidence="2" id="KW-1185">Reference proteome</keyword>
<name>A0A8X6QNS6_NEPPI</name>
<dbReference type="AlphaFoldDB" id="A0A8X6QNS6"/>
<organism evidence="1 2">
    <name type="scientific">Nephila pilipes</name>
    <name type="common">Giant wood spider</name>
    <name type="synonym">Nephila maculata</name>
    <dbReference type="NCBI Taxonomy" id="299642"/>
    <lineage>
        <taxon>Eukaryota</taxon>
        <taxon>Metazoa</taxon>
        <taxon>Ecdysozoa</taxon>
        <taxon>Arthropoda</taxon>
        <taxon>Chelicerata</taxon>
        <taxon>Arachnida</taxon>
        <taxon>Araneae</taxon>
        <taxon>Araneomorphae</taxon>
        <taxon>Entelegynae</taxon>
        <taxon>Araneoidea</taxon>
        <taxon>Nephilidae</taxon>
        <taxon>Nephila</taxon>
    </lineage>
</organism>
<evidence type="ECO:0000313" key="1">
    <source>
        <dbReference type="EMBL" id="GFU34906.1"/>
    </source>
</evidence>
<reference evidence="1" key="1">
    <citation type="submission" date="2020-08" db="EMBL/GenBank/DDBJ databases">
        <title>Multicomponent nature underlies the extraordinary mechanical properties of spider dragline silk.</title>
        <authorList>
            <person name="Kono N."/>
            <person name="Nakamura H."/>
            <person name="Mori M."/>
            <person name="Yoshida Y."/>
            <person name="Ohtoshi R."/>
            <person name="Malay A.D."/>
            <person name="Moran D.A.P."/>
            <person name="Tomita M."/>
            <person name="Numata K."/>
            <person name="Arakawa K."/>
        </authorList>
    </citation>
    <scope>NUCLEOTIDE SEQUENCE</scope>
</reference>
<proteinExistence type="predicted"/>
<dbReference type="Proteomes" id="UP000887013">
    <property type="component" value="Unassembled WGS sequence"/>
</dbReference>
<sequence length="121" mass="13777">MSGYKVTSGTNLVSFSLFVNAIGPASHKYRSCLSRRRFFWFVETHTAFQHPCSRQINDFQNGPSSPNVQVVIQYEFSFVPKQGLVSLFRCDGKVLNLFCSWVLVFHSILSKVSIQAHIDEL</sequence>
<protein>
    <submittedName>
        <fullName evidence="1">Uncharacterized protein</fullName>
    </submittedName>
</protein>
<gene>
    <name evidence="1" type="ORF">NPIL_73651</name>
</gene>
<accession>A0A8X6QNS6</accession>